<dbReference type="InterPro" id="IPR058245">
    <property type="entry name" value="NreC/VraR/RcsB-like_REC"/>
</dbReference>
<keyword evidence="7" id="KW-1185">Reference proteome</keyword>
<dbReference type="EMBL" id="JAASRO010000001">
    <property type="protein sequence ID" value="NIK59138.1"/>
    <property type="molecule type" value="Genomic_DNA"/>
</dbReference>
<dbReference type="InterPro" id="IPR001789">
    <property type="entry name" value="Sig_transdc_resp-reg_receiver"/>
</dbReference>
<keyword evidence="4" id="KW-0597">Phosphoprotein</keyword>
<name>A0A7X5VF33_9ACTN</name>
<evidence type="ECO:0000256" key="3">
    <source>
        <dbReference type="ARBA" id="ARBA00023163"/>
    </source>
</evidence>
<evidence type="ECO:0000256" key="4">
    <source>
        <dbReference type="PROSITE-ProRule" id="PRU00169"/>
    </source>
</evidence>
<dbReference type="CDD" id="cd17535">
    <property type="entry name" value="REC_NarL-like"/>
    <property type="match status" value="1"/>
</dbReference>
<dbReference type="PANTHER" id="PTHR43214">
    <property type="entry name" value="TWO-COMPONENT RESPONSE REGULATOR"/>
    <property type="match status" value="1"/>
</dbReference>
<evidence type="ECO:0000256" key="1">
    <source>
        <dbReference type="ARBA" id="ARBA00023015"/>
    </source>
</evidence>
<feature type="modified residue" description="4-aspartylphosphate" evidence="4">
    <location>
        <position position="55"/>
    </location>
</feature>
<evidence type="ECO:0000313" key="6">
    <source>
        <dbReference type="EMBL" id="NIK59138.1"/>
    </source>
</evidence>
<sequence>MAIKVFLLDDHEIVRLGLRRLLEAEPDIEVVGDGATAAEGIARIPAVRPDVALLDVRLPDGNGVTVCREIRSAMEDPPACLMLTSFSDDEALFAAIMAGRRATCSSESTGAIWWLRYGGSRSASPCSTRR</sequence>
<organism evidence="6 7">
    <name type="scientific">Kribbella shirazensis</name>
    <dbReference type="NCBI Taxonomy" id="1105143"/>
    <lineage>
        <taxon>Bacteria</taxon>
        <taxon>Bacillati</taxon>
        <taxon>Actinomycetota</taxon>
        <taxon>Actinomycetes</taxon>
        <taxon>Propionibacteriales</taxon>
        <taxon>Kribbellaceae</taxon>
        <taxon>Kribbella</taxon>
    </lineage>
</organism>
<feature type="domain" description="Response regulatory" evidence="5">
    <location>
        <begin position="4"/>
        <end position="130"/>
    </location>
</feature>
<keyword evidence="2 6" id="KW-0238">DNA-binding</keyword>
<dbReference type="InterPro" id="IPR011006">
    <property type="entry name" value="CheY-like_superfamily"/>
</dbReference>
<evidence type="ECO:0000313" key="7">
    <source>
        <dbReference type="Proteomes" id="UP000555407"/>
    </source>
</evidence>
<accession>A0A7X5VF33</accession>
<dbReference type="Gene3D" id="3.40.50.2300">
    <property type="match status" value="1"/>
</dbReference>
<reference evidence="6 7" key="1">
    <citation type="submission" date="2020-03" db="EMBL/GenBank/DDBJ databases">
        <title>Sequencing the genomes of 1000 actinobacteria strains.</title>
        <authorList>
            <person name="Klenk H.-P."/>
        </authorList>
    </citation>
    <scope>NUCLEOTIDE SEQUENCE [LARGE SCALE GENOMIC DNA]</scope>
    <source>
        <strain evidence="6 7">DSM 45490</strain>
    </source>
</reference>
<evidence type="ECO:0000259" key="5">
    <source>
        <dbReference type="PROSITE" id="PS50110"/>
    </source>
</evidence>
<gene>
    <name evidence="6" type="ORF">BJY22_004855</name>
</gene>
<dbReference type="SMART" id="SM00448">
    <property type="entry name" value="REC"/>
    <property type="match status" value="1"/>
</dbReference>
<protein>
    <submittedName>
        <fullName evidence="6">DNA-binding NarL/FixJ family response regulator</fullName>
    </submittedName>
</protein>
<keyword evidence="1" id="KW-0805">Transcription regulation</keyword>
<keyword evidence="3" id="KW-0804">Transcription</keyword>
<proteinExistence type="predicted"/>
<dbReference type="Proteomes" id="UP000555407">
    <property type="component" value="Unassembled WGS sequence"/>
</dbReference>
<dbReference type="RefSeq" id="WP_337758902.1">
    <property type="nucleotide sequence ID" value="NZ_JAASRO010000001.1"/>
</dbReference>
<dbReference type="Pfam" id="PF00072">
    <property type="entry name" value="Response_reg"/>
    <property type="match status" value="1"/>
</dbReference>
<dbReference type="PROSITE" id="PS50110">
    <property type="entry name" value="RESPONSE_REGULATORY"/>
    <property type="match status" value="1"/>
</dbReference>
<dbReference type="SUPFAM" id="SSF52172">
    <property type="entry name" value="CheY-like"/>
    <property type="match status" value="1"/>
</dbReference>
<comment type="caution">
    <text evidence="6">The sequence shown here is derived from an EMBL/GenBank/DDBJ whole genome shotgun (WGS) entry which is preliminary data.</text>
</comment>
<dbReference type="GO" id="GO:0003677">
    <property type="term" value="F:DNA binding"/>
    <property type="evidence" value="ECO:0007669"/>
    <property type="project" value="UniProtKB-KW"/>
</dbReference>
<dbReference type="AlphaFoldDB" id="A0A7X5VF33"/>
<dbReference type="PANTHER" id="PTHR43214:SF24">
    <property type="entry name" value="TRANSCRIPTIONAL REGULATORY PROTEIN NARL-RELATED"/>
    <property type="match status" value="1"/>
</dbReference>
<dbReference type="GO" id="GO:0000160">
    <property type="term" value="P:phosphorelay signal transduction system"/>
    <property type="evidence" value="ECO:0007669"/>
    <property type="project" value="InterPro"/>
</dbReference>
<dbReference type="InterPro" id="IPR039420">
    <property type="entry name" value="WalR-like"/>
</dbReference>
<evidence type="ECO:0000256" key="2">
    <source>
        <dbReference type="ARBA" id="ARBA00023125"/>
    </source>
</evidence>